<reference evidence="2" key="1">
    <citation type="journal article" date="2014" name="Int. J. Syst. Evol. Microbiol.">
        <title>Complete genome sequence of Corynebacterium casei LMG S-19264T (=DSM 44701T), isolated from a smear-ripened cheese.</title>
        <authorList>
            <consortium name="US DOE Joint Genome Institute (JGI-PGF)"/>
            <person name="Walter F."/>
            <person name="Albersmeier A."/>
            <person name="Kalinowski J."/>
            <person name="Ruckert C."/>
        </authorList>
    </citation>
    <scope>NUCLEOTIDE SEQUENCE</scope>
    <source>
        <strain evidence="2">CGMCC 4.7312</strain>
    </source>
</reference>
<feature type="compositionally biased region" description="Basic and acidic residues" evidence="1">
    <location>
        <begin position="97"/>
        <end position="107"/>
    </location>
</feature>
<organism evidence="2 3">
    <name type="scientific">Micromonospora sonchi</name>
    <dbReference type="NCBI Taxonomy" id="1763543"/>
    <lineage>
        <taxon>Bacteria</taxon>
        <taxon>Bacillati</taxon>
        <taxon>Actinomycetota</taxon>
        <taxon>Actinomycetes</taxon>
        <taxon>Micromonosporales</taxon>
        <taxon>Micromonosporaceae</taxon>
        <taxon>Micromonospora</taxon>
    </lineage>
</organism>
<dbReference type="EMBL" id="BMNB01000056">
    <property type="protein sequence ID" value="GGM67293.1"/>
    <property type="molecule type" value="Genomic_DNA"/>
</dbReference>
<feature type="compositionally biased region" description="Polar residues" evidence="1">
    <location>
        <begin position="61"/>
        <end position="70"/>
    </location>
</feature>
<feature type="compositionally biased region" description="Basic and acidic residues" evidence="1">
    <location>
        <begin position="35"/>
        <end position="49"/>
    </location>
</feature>
<proteinExistence type="predicted"/>
<feature type="compositionally biased region" description="Basic and acidic residues" evidence="1">
    <location>
        <begin position="73"/>
        <end position="82"/>
    </location>
</feature>
<keyword evidence="3" id="KW-1185">Reference proteome</keyword>
<evidence type="ECO:0000313" key="2">
    <source>
        <dbReference type="EMBL" id="GGM67293.1"/>
    </source>
</evidence>
<accession>A0A917U953</accession>
<gene>
    <name evidence="2" type="ORF">GCM10011608_60720</name>
</gene>
<feature type="compositionally biased region" description="Basic and acidic residues" evidence="1">
    <location>
        <begin position="116"/>
        <end position="133"/>
    </location>
</feature>
<evidence type="ECO:0000256" key="1">
    <source>
        <dbReference type="SAM" id="MobiDB-lite"/>
    </source>
</evidence>
<protein>
    <submittedName>
        <fullName evidence="2">Uncharacterized protein</fullName>
    </submittedName>
</protein>
<reference evidence="2" key="2">
    <citation type="submission" date="2020-09" db="EMBL/GenBank/DDBJ databases">
        <authorList>
            <person name="Sun Q."/>
            <person name="Zhou Y."/>
        </authorList>
    </citation>
    <scope>NUCLEOTIDE SEQUENCE</scope>
    <source>
        <strain evidence="2">CGMCC 4.7312</strain>
    </source>
</reference>
<evidence type="ECO:0000313" key="3">
    <source>
        <dbReference type="Proteomes" id="UP000608890"/>
    </source>
</evidence>
<name>A0A917U953_9ACTN</name>
<dbReference type="AlphaFoldDB" id="A0A917U953"/>
<feature type="region of interest" description="Disordered" evidence="1">
    <location>
        <begin position="1"/>
        <end position="148"/>
    </location>
</feature>
<dbReference type="Proteomes" id="UP000608890">
    <property type="component" value="Unassembled WGS sequence"/>
</dbReference>
<comment type="caution">
    <text evidence="2">The sequence shown here is derived from an EMBL/GenBank/DDBJ whole genome shotgun (WGS) entry which is preliminary data.</text>
</comment>
<sequence length="148" mass="15980">MISQSSSSIGPPWYVRGGGPCQTADGQGDGEREEEVPWHRQRATEKDASHQTPGSGDRQGKNCSQPVSPTNRRHPESAEGSRTDNGVGPPNATGSQDNHHADEDAHQRGGGGTPQRRGERRIGNSRFPGEDKTPGSVVCPVRHDRTRR</sequence>